<evidence type="ECO:0008006" key="3">
    <source>
        <dbReference type="Google" id="ProtNLM"/>
    </source>
</evidence>
<dbReference type="RefSeq" id="WP_301135137.1">
    <property type="nucleotide sequence ID" value="NZ_JAUHPW010000010.1"/>
</dbReference>
<proteinExistence type="predicted"/>
<gene>
    <name evidence="1" type="ORF">QQX09_12215</name>
</gene>
<accession>A0ABT8GC36</accession>
<comment type="caution">
    <text evidence="1">The sequence shown here is derived from an EMBL/GenBank/DDBJ whole genome shotgun (WGS) entry which is preliminary data.</text>
</comment>
<evidence type="ECO:0000313" key="1">
    <source>
        <dbReference type="EMBL" id="MDN4476622.1"/>
    </source>
</evidence>
<protein>
    <recommendedName>
        <fullName evidence="3">Major capsid protein</fullName>
    </recommendedName>
</protein>
<reference evidence="1" key="1">
    <citation type="submission" date="2023-06" db="EMBL/GenBank/DDBJ databases">
        <title>Sysu t00192.</title>
        <authorList>
            <person name="Gao L."/>
            <person name="Fang B.-Z."/>
            <person name="Li W.-J."/>
        </authorList>
    </citation>
    <scope>NUCLEOTIDE SEQUENCE</scope>
    <source>
        <strain evidence="1">SYSU T00192</strain>
    </source>
</reference>
<evidence type="ECO:0000313" key="2">
    <source>
        <dbReference type="Proteomes" id="UP001172728"/>
    </source>
</evidence>
<name>A0ABT8GC36_9MICO</name>
<sequence>MTNSFNGNDVATISLKIATEDLGLASHFYRDAETDFGAGSGSTVQVGIPGVTTVGTRAVGSSEDFVLGSVAESTTDVTLTTEAYAVVPVTLAENDLNLKNLTKQVIRPSALSVANHIDNAVAAVLSGVTKSATIAYDATSPKASVIRARAALRANGVSADMTVNPIRVLAGSTVYADMLLAEEIDNANGLDRIAGLPVYESTMIGADDLFVFIPSSIAVAIRAPRVPMGAALGGTSREGGMALSTWQALDAKSGTTLSTTIALLGVKALDLPVADYENGIVNMVPGGGMIAINTTGA</sequence>
<dbReference type="Proteomes" id="UP001172728">
    <property type="component" value="Unassembled WGS sequence"/>
</dbReference>
<keyword evidence="2" id="KW-1185">Reference proteome</keyword>
<organism evidence="1 2">
    <name type="scientific">Demequina litoralis</name>
    <dbReference type="NCBI Taxonomy" id="3051660"/>
    <lineage>
        <taxon>Bacteria</taxon>
        <taxon>Bacillati</taxon>
        <taxon>Actinomycetota</taxon>
        <taxon>Actinomycetes</taxon>
        <taxon>Micrococcales</taxon>
        <taxon>Demequinaceae</taxon>
        <taxon>Demequina</taxon>
    </lineage>
</organism>
<dbReference type="EMBL" id="JAUHPW010000010">
    <property type="protein sequence ID" value="MDN4476622.1"/>
    <property type="molecule type" value="Genomic_DNA"/>
</dbReference>